<accession>A0A7I8K2B9</accession>
<dbReference type="Proteomes" id="UP000663760">
    <property type="component" value="Chromosome 2"/>
</dbReference>
<dbReference type="PANTHER" id="PTHR34374">
    <property type="entry name" value="LARGE RIBOSOMAL RNA SUBUNIT ACCUMULATION PROTEIN YCED HOMOLOG 1, CHLOROPLASTIC"/>
    <property type="match status" value="1"/>
</dbReference>
<evidence type="ECO:0000313" key="1">
    <source>
        <dbReference type="EMBL" id="CAA7391162.1"/>
    </source>
</evidence>
<organism evidence="1 2">
    <name type="scientific">Spirodela intermedia</name>
    <name type="common">Intermediate duckweed</name>
    <dbReference type="NCBI Taxonomy" id="51605"/>
    <lineage>
        <taxon>Eukaryota</taxon>
        <taxon>Viridiplantae</taxon>
        <taxon>Streptophyta</taxon>
        <taxon>Embryophyta</taxon>
        <taxon>Tracheophyta</taxon>
        <taxon>Spermatophyta</taxon>
        <taxon>Magnoliopsida</taxon>
        <taxon>Liliopsida</taxon>
        <taxon>Araceae</taxon>
        <taxon>Lemnoideae</taxon>
        <taxon>Spirodela</taxon>
    </lineage>
</organism>
<dbReference type="PANTHER" id="PTHR34374:SF1">
    <property type="entry name" value="LARGE RIBOSOMAL RNA SUBUNIT ACCUMULATION PROTEIN YCED HOMOLOG 1, CHLOROPLASTIC"/>
    <property type="match status" value="1"/>
</dbReference>
<evidence type="ECO:0000313" key="2">
    <source>
        <dbReference type="Proteomes" id="UP000663760"/>
    </source>
</evidence>
<dbReference type="InterPro" id="IPR003772">
    <property type="entry name" value="YceD"/>
</dbReference>
<dbReference type="Pfam" id="PF02620">
    <property type="entry name" value="YceD"/>
    <property type="match status" value="1"/>
</dbReference>
<proteinExistence type="predicted"/>
<dbReference type="OrthoDB" id="1931432at2759"/>
<name>A0A7I8K2B9_SPIIN</name>
<gene>
    <name evidence="1" type="ORF">SI8410_02002519</name>
</gene>
<reference evidence="1" key="1">
    <citation type="submission" date="2020-02" db="EMBL/GenBank/DDBJ databases">
        <authorList>
            <person name="Scholz U."/>
            <person name="Mascher M."/>
            <person name="Fiebig A."/>
        </authorList>
    </citation>
    <scope>NUCLEOTIDE SEQUENCE</scope>
</reference>
<sequence length="343" mass="36907">MALILSPPLSSAGSIPARSMLFSKAASSCPASHLASSRSAGSFSSPLFSAETPFRSRWTINPPVVGPPPRPSWNWGEARNSSSPSVAGAASASYFSPASDLELDFEEDEGSPWEGAVVYRRDPSVTHLEYCTTLERLGLGKLSSELSVSRASAMGIRVTSSGRVRALGDPSLSGTPVLISIDVTRKKRKLKLDGILRTVIILGCNRCGGPAAENVFSNFALLLTEDPIAEPEEFDLGTIYGTEKYRGFSMGGEDEDEDEESIDLDDRLYFPSDEKAIDISKNIRDIVHLEITINAVCDPSCKGLCLKCGTNLNKSTCRCAAADAEQLKDLGPLGSLKQQMHRR</sequence>
<protein>
    <submittedName>
        <fullName evidence="1">Uncharacterized protein</fullName>
    </submittedName>
</protein>
<dbReference type="EMBL" id="LR746265">
    <property type="protein sequence ID" value="CAA7391162.1"/>
    <property type="molecule type" value="Genomic_DNA"/>
</dbReference>
<dbReference type="AlphaFoldDB" id="A0A7I8K2B9"/>
<keyword evidence="2" id="KW-1185">Reference proteome</keyword>